<organism evidence="5 6">
    <name type="scientific">Candidatus Chlorohelix allophototropha</name>
    <dbReference type="NCBI Taxonomy" id="3003348"/>
    <lineage>
        <taxon>Bacteria</taxon>
        <taxon>Bacillati</taxon>
        <taxon>Chloroflexota</taxon>
        <taxon>Chloroflexia</taxon>
        <taxon>Candidatus Chloroheliales</taxon>
        <taxon>Candidatus Chloroheliaceae</taxon>
        <taxon>Candidatus Chlorohelix</taxon>
    </lineage>
</organism>
<dbReference type="PROSITE" id="PS00101">
    <property type="entry name" value="HEXAPEP_TRANSFERASES"/>
    <property type="match status" value="1"/>
</dbReference>
<dbReference type="InterPro" id="IPR045304">
    <property type="entry name" value="LbH_SAT"/>
</dbReference>
<dbReference type="PANTHER" id="PTHR42811">
    <property type="entry name" value="SERINE ACETYLTRANSFERASE"/>
    <property type="match status" value="1"/>
</dbReference>
<keyword evidence="2" id="KW-0808">Transferase</keyword>
<dbReference type="InterPro" id="IPR001451">
    <property type="entry name" value="Hexapep"/>
</dbReference>
<accession>A0ABY9B3G1</accession>
<reference evidence="5" key="1">
    <citation type="journal article" date="2024" name="Nature">
        <title>Anoxygenic phototroph of the Chloroflexota uses a type I reaction centre.</title>
        <authorList>
            <person name="Tsuji J.M."/>
            <person name="Shaw N.A."/>
            <person name="Nagashima S."/>
            <person name="Venkiteswaran J.J."/>
            <person name="Schiff S.L."/>
            <person name="Watanabe T."/>
            <person name="Fukui M."/>
            <person name="Hanada S."/>
            <person name="Tank M."/>
            <person name="Neufeld J.D."/>
        </authorList>
    </citation>
    <scope>NUCLEOTIDE SEQUENCE</scope>
    <source>
        <strain evidence="5">L227-S17</strain>
    </source>
</reference>
<sequence length="201" mass="21920">MSTKLPEVEMLEFEQKPNDYSRLSFRDFAMGDIRAWAKLWLRQKYAEERITSLDIAKLIWNYAGLRATLLHRVGYALKKRRVPVVPGIISMMNINLHGFDVPSSVEIGPGLYVPHPVGIVIMARQLGSNVTLINSITIGMRNTFEFPLIGDNVFIGAGARVLGGISIGNNAQIGANAVVVKDVPAGATAVGVPAQIKLPVK</sequence>
<dbReference type="Proteomes" id="UP001431572">
    <property type="component" value="Chromosome 1"/>
</dbReference>
<evidence type="ECO:0000256" key="2">
    <source>
        <dbReference type="ARBA" id="ARBA00022679"/>
    </source>
</evidence>
<dbReference type="Gene3D" id="2.160.10.10">
    <property type="entry name" value="Hexapeptide repeat proteins"/>
    <property type="match status" value="1"/>
</dbReference>
<proteinExistence type="inferred from homology"/>
<dbReference type="CDD" id="cd03354">
    <property type="entry name" value="LbH_SAT"/>
    <property type="match status" value="1"/>
</dbReference>
<dbReference type="Pfam" id="PF00132">
    <property type="entry name" value="Hexapep"/>
    <property type="match status" value="1"/>
</dbReference>
<evidence type="ECO:0000256" key="4">
    <source>
        <dbReference type="ARBA" id="ARBA00023315"/>
    </source>
</evidence>
<dbReference type="InterPro" id="IPR018357">
    <property type="entry name" value="Hexapep_transf_CS"/>
</dbReference>
<comment type="similarity">
    <text evidence="1">Belongs to the transferase hexapeptide repeat family.</text>
</comment>
<dbReference type="EMBL" id="CP128399">
    <property type="protein sequence ID" value="WJW67744.1"/>
    <property type="molecule type" value="Genomic_DNA"/>
</dbReference>
<dbReference type="SUPFAM" id="SSF51161">
    <property type="entry name" value="Trimeric LpxA-like enzymes"/>
    <property type="match status" value="1"/>
</dbReference>
<dbReference type="RefSeq" id="WP_341469634.1">
    <property type="nucleotide sequence ID" value="NZ_CP128399.1"/>
</dbReference>
<evidence type="ECO:0000313" key="6">
    <source>
        <dbReference type="Proteomes" id="UP001431572"/>
    </source>
</evidence>
<keyword evidence="3" id="KW-0677">Repeat</keyword>
<evidence type="ECO:0000256" key="3">
    <source>
        <dbReference type="ARBA" id="ARBA00022737"/>
    </source>
</evidence>
<evidence type="ECO:0000313" key="5">
    <source>
        <dbReference type="EMBL" id="WJW67744.1"/>
    </source>
</evidence>
<gene>
    <name evidence="5" type="ORF">OZ401_001019</name>
</gene>
<protein>
    <submittedName>
        <fullName evidence="5">Serine acetyltransferase</fullName>
    </submittedName>
</protein>
<dbReference type="InterPro" id="IPR011004">
    <property type="entry name" value="Trimer_LpxA-like_sf"/>
</dbReference>
<evidence type="ECO:0000256" key="1">
    <source>
        <dbReference type="ARBA" id="ARBA00007274"/>
    </source>
</evidence>
<keyword evidence="4" id="KW-0012">Acyltransferase</keyword>
<name>A0ABY9B3G1_9CHLR</name>
<keyword evidence="6" id="KW-1185">Reference proteome</keyword>